<evidence type="ECO:0008006" key="4">
    <source>
        <dbReference type="Google" id="ProtNLM"/>
    </source>
</evidence>
<dbReference type="RefSeq" id="WP_104419047.1">
    <property type="nucleotide sequence ID" value="NZ_PTJC01000005.1"/>
</dbReference>
<comment type="caution">
    <text evidence="2">The sequence shown here is derived from an EMBL/GenBank/DDBJ whole genome shotgun (WGS) entry which is preliminary data.</text>
</comment>
<dbReference type="Proteomes" id="UP000237662">
    <property type="component" value="Unassembled WGS sequence"/>
</dbReference>
<sequence>MRLLASLLLLVFSATGFAQRSSVDVAGGVHYSYRTLSTDQDDGNVANPNEQENGILTGHLGIHYRRQLAERLFLRFGVRLSALGYASHHSGLRWGSQHDGAVGYDPALDPTLPASLAARKDLFFLELPLLVHRTFGGGRWIPFLEAGLLPGAYLTTRSRLSDPSREEVFYFDERQGGVHRFHLGAAFAVGTDCVLSDRYRLFVQSNLRYQLSPVADGPVRERLYAGGVSLGLRRTFP</sequence>
<reference evidence="2 3" key="1">
    <citation type="submission" date="2018-02" db="EMBL/GenBank/DDBJ databases">
        <title>Genomic Encyclopedia of Archaeal and Bacterial Type Strains, Phase II (KMG-II): from individual species to whole genera.</title>
        <authorList>
            <person name="Goeker M."/>
        </authorList>
    </citation>
    <scope>NUCLEOTIDE SEQUENCE [LARGE SCALE GENOMIC DNA]</scope>
    <source>
        <strain evidence="2 3">DSM 29526</strain>
    </source>
</reference>
<proteinExistence type="predicted"/>
<protein>
    <recommendedName>
        <fullName evidence="4">Outer membrane protein with beta-barrel domain</fullName>
    </recommendedName>
</protein>
<dbReference type="EMBL" id="PTJC01000005">
    <property type="protein sequence ID" value="PPK88503.1"/>
    <property type="molecule type" value="Genomic_DNA"/>
</dbReference>
<dbReference type="AlphaFoldDB" id="A0A2S6IAH5"/>
<keyword evidence="3" id="KW-1185">Reference proteome</keyword>
<accession>A0A2S6IAH5</accession>
<feature type="chain" id="PRO_5015779073" description="Outer membrane protein with beta-barrel domain" evidence="1">
    <location>
        <begin position="19"/>
        <end position="237"/>
    </location>
</feature>
<evidence type="ECO:0000256" key="1">
    <source>
        <dbReference type="SAM" id="SignalP"/>
    </source>
</evidence>
<name>A0A2S6IAH5_9BACT</name>
<keyword evidence="1" id="KW-0732">Signal</keyword>
<organism evidence="2 3">
    <name type="scientific">Neolewinella xylanilytica</name>
    <dbReference type="NCBI Taxonomy" id="1514080"/>
    <lineage>
        <taxon>Bacteria</taxon>
        <taxon>Pseudomonadati</taxon>
        <taxon>Bacteroidota</taxon>
        <taxon>Saprospiria</taxon>
        <taxon>Saprospirales</taxon>
        <taxon>Lewinellaceae</taxon>
        <taxon>Neolewinella</taxon>
    </lineage>
</organism>
<evidence type="ECO:0000313" key="3">
    <source>
        <dbReference type="Proteomes" id="UP000237662"/>
    </source>
</evidence>
<evidence type="ECO:0000313" key="2">
    <source>
        <dbReference type="EMBL" id="PPK88503.1"/>
    </source>
</evidence>
<gene>
    <name evidence="2" type="ORF">CLV84_1471</name>
</gene>
<feature type="signal peptide" evidence="1">
    <location>
        <begin position="1"/>
        <end position="18"/>
    </location>
</feature>
<dbReference type="OrthoDB" id="1493281at2"/>